<keyword evidence="11" id="KW-0067">ATP-binding</keyword>
<evidence type="ECO:0000256" key="14">
    <source>
        <dbReference type="ARBA" id="ARBA00048432"/>
    </source>
</evidence>
<dbReference type="PANTHER" id="PTHR43788">
    <property type="entry name" value="DNA2/NAM7 HELICASE FAMILY MEMBER"/>
    <property type="match status" value="1"/>
</dbReference>
<feature type="region of interest" description="Disordered" evidence="16">
    <location>
        <begin position="674"/>
        <end position="714"/>
    </location>
</feature>
<organism evidence="19 20">
    <name type="scientific">Patiria miniata</name>
    <name type="common">Bat star</name>
    <name type="synonym">Asterina miniata</name>
    <dbReference type="NCBI Taxonomy" id="46514"/>
    <lineage>
        <taxon>Eukaryota</taxon>
        <taxon>Metazoa</taxon>
        <taxon>Echinodermata</taxon>
        <taxon>Eleutherozoa</taxon>
        <taxon>Asterozoa</taxon>
        <taxon>Asteroidea</taxon>
        <taxon>Valvatacea</taxon>
        <taxon>Valvatida</taxon>
        <taxon>Asterinidae</taxon>
        <taxon>Patiria</taxon>
    </lineage>
</organism>
<dbReference type="GO" id="GO:0005634">
    <property type="term" value="C:nucleus"/>
    <property type="evidence" value="ECO:0007669"/>
    <property type="project" value="UniProtKB-SubCell"/>
</dbReference>
<dbReference type="NCBIfam" id="TIGR00376">
    <property type="entry name" value="IGHMBP2 family helicase"/>
    <property type="match status" value="1"/>
</dbReference>
<evidence type="ECO:0000256" key="1">
    <source>
        <dbReference type="ARBA" id="ARBA00004123"/>
    </source>
</evidence>
<protein>
    <recommendedName>
        <fullName evidence="21">DNA-binding protein SMUBP-2</fullName>
    </recommendedName>
</protein>
<evidence type="ECO:0000256" key="9">
    <source>
        <dbReference type="ARBA" id="ARBA00022806"/>
    </source>
</evidence>
<dbReference type="InterPro" id="IPR047187">
    <property type="entry name" value="SF1_C_Upf1"/>
</dbReference>
<keyword evidence="9" id="KW-0347">Helicase</keyword>
<dbReference type="OrthoDB" id="6513042at2759"/>
<evidence type="ECO:0000256" key="10">
    <source>
        <dbReference type="ARBA" id="ARBA00022833"/>
    </source>
</evidence>
<dbReference type="CTD" id="3508"/>
<evidence type="ECO:0000256" key="15">
    <source>
        <dbReference type="PROSITE-ProRule" id="PRU00449"/>
    </source>
</evidence>
<dbReference type="Gene3D" id="2.40.30.270">
    <property type="match status" value="1"/>
</dbReference>
<proteinExistence type="inferred from homology"/>
<feature type="compositionally biased region" description="Basic and acidic residues" evidence="16">
    <location>
        <begin position="323"/>
        <end position="333"/>
    </location>
</feature>
<dbReference type="GO" id="GO:0005524">
    <property type="term" value="F:ATP binding"/>
    <property type="evidence" value="ECO:0007669"/>
    <property type="project" value="UniProtKB-KW"/>
</dbReference>
<dbReference type="SUPFAM" id="SSF118310">
    <property type="entry name" value="AN1-like Zinc finger"/>
    <property type="match status" value="1"/>
</dbReference>
<sequence>MALREFVKKQTELLSLEREAEIAETSALVENVPLKELQRRGVCLLKLHPASQSTGLYGRTLVTFAPNKGHGDGTLPTHNISSGDIVGVSSSHGGGASSTDEPSGIVSRVTQSSVTVAFDHKDTDGPVTFEHEGLYRLTKLANDVTYRRLKRALSDLDSYTAGRASHLVDVLFGEADISSPLLPTNLSQEPVASTELQFFNENLDQSQREAVTFALCQRDIAVIHGPPGTGKTTTVVEIIRQAVKHKLKVLACAPSNVAVDNLVERLVAAKVRVVRLGHPARLLHSIQRYSLDAILASSEEAGIVRDVRKEIDQTRTQLSKSKQGSEKRRLRDEAKTLRKELREREQHAIREILQRADVILATNTGASPSGPLGHLPKDFFDLVVIDECAQALEASCWIPLPLAPRCILAGDHQQLPPTILSDKAATDGLTVSLMERAIQLHDDKITRMLTTQYRMNSAIMQWSSDALYDGKLTADDSVARHLLKDLHGVDETEDTCLPLLLIDTAGCGLEELDLESEVSKGNEGEADLVTVHVERLLASGVPASQVAVIAPYNLQVELLRLRLSGRHPQLEIKSVDGFQGREKEAVVISLVRSNNKGEVGFLAEDRRINVAVTRARRHVAVVCDSDTVRHHGFLRNLVEYMERNGEVRSAFQYQDEIDVSSSDVPRPDYLMFRQSKPSVRKDRGAKPKQSRPKERYHNIPDAKTREASAKKEAELTEQVQRFAEDQTRDHLAFPPTLNSHDRLVVHQVAETLGLHHSSTGDGQDRHITVSKQPIRTGVPELETNSHNAQENASASAAEERLADIHIDTVIEEMRTENPMDVIGATSLEEANVLSQDAEGNFEDDTTDTLNNGVRTDEDQNSQLDSISPKKTEPQKSNTTSGGTGEFYKCQFCKKKLPSGSVFLHEIHCEKKMEEKRRLREVSKTKKKMDKTKQRNALENTTEEDFDKLIAVAMESDNRCNFIQCKEKITLTGVHCAFCNRRYCFGHNMPEVHGCGEMARAHARKVVHREKEVRAGSGVKERKVDPTRRAHLERKLEKKRGEMEEKRTKKSSKKK</sequence>
<feature type="compositionally biased region" description="Basic and acidic residues" evidence="16">
    <location>
        <begin position="679"/>
        <end position="714"/>
    </location>
</feature>
<dbReference type="SMART" id="SM00382">
    <property type="entry name" value="AAA"/>
    <property type="match status" value="1"/>
</dbReference>
<dbReference type="InterPro" id="IPR004483">
    <property type="entry name" value="SMUBP-2/Hcs1-like"/>
</dbReference>
<keyword evidence="6" id="KW-0547">Nucleotide-binding</keyword>
<accession>A0A913ZNU7</accession>
<name>A0A913ZNU7_PATMI</name>
<evidence type="ECO:0000256" key="3">
    <source>
        <dbReference type="ARBA" id="ARBA00007913"/>
    </source>
</evidence>
<dbReference type="InterPro" id="IPR048761">
    <property type="entry name" value="SMUBP-2_HCS1_1B"/>
</dbReference>
<dbReference type="Pfam" id="PF01424">
    <property type="entry name" value="R3H"/>
    <property type="match status" value="1"/>
</dbReference>
<evidence type="ECO:0000256" key="12">
    <source>
        <dbReference type="ARBA" id="ARBA00022884"/>
    </source>
</evidence>
<evidence type="ECO:0000256" key="8">
    <source>
        <dbReference type="ARBA" id="ARBA00022801"/>
    </source>
</evidence>
<dbReference type="SMART" id="SM00487">
    <property type="entry name" value="DEXDc"/>
    <property type="match status" value="1"/>
</dbReference>
<dbReference type="GO" id="GO:0043139">
    <property type="term" value="F:5'-3' DNA helicase activity"/>
    <property type="evidence" value="ECO:0007669"/>
    <property type="project" value="TreeGrafter"/>
</dbReference>
<dbReference type="Pfam" id="PF13086">
    <property type="entry name" value="AAA_11"/>
    <property type="match status" value="1"/>
</dbReference>
<comment type="catalytic activity">
    <reaction evidence="14">
        <text>ATP + H2O = ADP + phosphate + H(+)</text>
        <dbReference type="Rhea" id="RHEA:13065"/>
        <dbReference type="ChEBI" id="CHEBI:15377"/>
        <dbReference type="ChEBI" id="CHEBI:15378"/>
        <dbReference type="ChEBI" id="CHEBI:30616"/>
        <dbReference type="ChEBI" id="CHEBI:43474"/>
        <dbReference type="ChEBI" id="CHEBI:456216"/>
        <dbReference type="EC" id="3.6.4.12"/>
    </reaction>
    <physiologicalReaction direction="left-to-right" evidence="14">
        <dbReference type="Rhea" id="RHEA:13066"/>
    </physiologicalReaction>
</comment>
<dbReference type="InterPro" id="IPR041677">
    <property type="entry name" value="DNA2/NAM7_AAA_11"/>
</dbReference>
<dbReference type="InterPro" id="IPR003593">
    <property type="entry name" value="AAA+_ATPase"/>
</dbReference>
<dbReference type="InterPro" id="IPR014001">
    <property type="entry name" value="Helicase_ATP-bd"/>
</dbReference>
<keyword evidence="5" id="KW-0479">Metal-binding</keyword>
<dbReference type="CDD" id="cd18808">
    <property type="entry name" value="SF1_C_Upf1"/>
    <property type="match status" value="1"/>
</dbReference>
<dbReference type="SUPFAM" id="SSF82708">
    <property type="entry name" value="R3H domain"/>
    <property type="match status" value="1"/>
</dbReference>
<dbReference type="GeneID" id="119725883"/>
<feature type="region of interest" description="Disordered" evidence="16">
    <location>
        <begin position="777"/>
        <end position="799"/>
    </location>
</feature>
<dbReference type="EnsemblMetazoa" id="XM_038197479.1">
    <property type="protein sequence ID" value="XP_038053407.1"/>
    <property type="gene ID" value="LOC119725883"/>
</dbReference>
<dbReference type="OMA" id="TIIHGPP"/>
<dbReference type="GO" id="GO:0016787">
    <property type="term" value="F:hydrolase activity"/>
    <property type="evidence" value="ECO:0007669"/>
    <property type="project" value="UniProtKB-KW"/>
</dbReference>
<dbReference type="SMART" id="SM00154">
    <property type="entry name" value="ZnF_AN1"/>
    <property type="match status" value="1"/>
</dbReference>
<feature type="region of interest" description="Disordered" evidence="16">
    <location>
        <begin position="1007"/>
        <end position="1054"/>
    </location>
</feature>
<evidence type="ECO:0000256" key="4">
    <source>
        <dbReference type="ARBA" id="ARBA00022490"/>
    </source>
</evidence>
<dbReference type="GO" id="GO:0003677">
    <property type="term" value="F:DNA binding"/>
    <property type="evidence" value="ECO:0007669"/>
    <property type="project" value="InterPro"/>
</dbReference>
<keyword evidence="4" id="KW-0963">Cytoplasm</keyword>
<dbReference type="FunFam" id="3.40.50.300:FF:001146">
    <property type="entry name" value="DNA-binding protein SMUBP-2 isoform X1"/>
    <property type="match status" value="1"/>
</dbReference>
<comment type="similarity">
    <text evidence="3">Belongs to the DNA2/NAM7 helicase family.</text>
</comment>
<dbReference type="Proteomes" id="UP000887568">
    <property type="component" value="Unplaced"/>
</dbReference>
<evidence type="ECO:0000256" key="13">
    <source>
        <dbReference type="ARBA" id="ARBA00023242"/>
    </source>
</evidence>
<dbReference type="PROSITE" id="PS51061">
    <property type="entry name" value="R3H"/>
    <property type="match status" value="1"/>
</dbReference>
<evidence type="ECO:0000256" key="16">
    <source>
        <dbReference type="SAM" id="MobiDB-lite"/>
    </source>
</evidence>
<dbReference type="SMART" id="SM00393">
    <property type="entry name" value="R3H"/>
    <property type="match status" value="1"/>
</dbReference>
<dbReference type="GO" id="GO:0008270">
    <property type="term" value="F:zinc ion binding"/>
    <property type="evidence" value="ECO:0007669"/>
    <property type="project" value="UniProtKB-KW"/>
</dbReference>
<dbReference type="InterPro" id="IPR001374">
    <property type="entry name" value="R3H_dom"/>
</dbReference>
<evidence type="ECO:0008006" key="21">
    <source>
        <dbReference type="Google" id="ProtNLM"/>
    </source>
</evidence>
<feature type="domain" description="AN1-type" evidence="17">
    <location>
        <begin position="953"/>
        <end position="1002"/>
    </location>
</feature>
<reference evidence="19" key="1">
    <citation type="submission" date="2022-11" db="UniProtKB">
        <authorList>
            <consortium name="EnsemblMetazoa"/>
        </authorList>
    </citation>
    <scope>IDENTIFICATION</scope>
</reference>
<dbReference type="PANTHER" id="PTHR43788:SF8">
    <property type="entry name" value="DNA-BINDING PROTEIN SMUBP-2"/>
    <property type="match status" value="1"/>
</dbReference>
<dbReference type="Pfam" id="PF01428">
    <property type="entry name" value="zf-AN1"/>
    <property type="match status" value="1"/>
</dbReference>
<feature type="domain" description="R3H" evidence="18">
    <location>
        <begin position="709"/>
        <end position="773"/>
    </location>
</feature>
<feature type="compositionally biased region" description="Low complexity" evidence="16">
    <location>
        <begin position="784"/>
        <end position="796"/>
    </location>
</feature>
<evidence type="ECO:0000259" key="17">
    <source>
        <dbReference type="PROSITE" id="PS51039"/>
    </source>
</evidence>
<dbReference type="Gene3D" id="4.10.1110.10">
    <property type="entry name" value="AN1-like Zinc finger"/>
    <property type="match status" value="1"/>
</dbReference>
<dbReference type="AlphaFoldDB" id="A0A913ZNU7"/>
<dbReference type="Pfam" id="PF13087">
    <property type="entry name" value="AAA_12"/>
    <property type="match status" value="1"/>
</dbReference>
<dbReference type="Gene3D" id="3.40.50.300">
    <property type="entry name" value="P-loop containing nucleotide triphosphate hydrolases"/>
    <property type="match status" value="2"/>
</dbReference>
<evidence type="ECO:0000259" key="18">
    <source>
        <dbReference type="PROSITE" id="PS51061"/>
    </source>
</evidence>
<feature type="region of interest" description="Disordered" evidence="16">
    <location>
        <begin position="836"/>
        <end position="881"/>
    </location>
</feature>
<dbReference type="CDD" id="cd18044">
    <property type="entry name" value="DEXXQc_SMUBP2"/>
    <property type="match status" value="1"/>
</dbReference>
<evidence type="ECO:0000313" key="19">
    <source>
        <dbReference type="EnsemblMetazoa" id="XP_038053407.1"/>
    </source>
</evidence>
<evidence type="ECO:0000256" key="2">
    <source>
        <dbReference type="ARBA" id="ARBA00004496"/>
    </source>
</evidence>
<evidence type="ECO:0000313" key="20">
    <source>
        <dbReference type="Proteomes" id="UP000887568"/>
    </source>
</evidence>
<dbReference type="InterPro" id="IPR035896">
    <property type="entry name" value="AN1-like_Znf"/>
</dbReference>
<dbReference type="InterPro" id="IPR000058">
    <property type="entry name" value="Znf_AN1"/>
</dbReference>
<keyword evidence="20" id="KW-1185">Reference proteome</keyword>
<dbReference type="Gene3D" id="3.30.1370.50">
    <property type="entry name" value="R3H-like domain"/>
    <property type="match status" value="1"/>
</dbReference>
<dbReference type="FunFam" id="3.30.1370.50:FF:000002">
    <property type="entry name" value="Immunoglobulin mu DNA-binding protein 2"/>
    <property type="match status" value="1"/>
</dbReference>
<dbReference type="GO" id="GO:0005737">
    <property type="term" value="C:cytoplasm"/>
    <property type="evidence" value="ECO:0007669"/>
    <property type="project" value="UniProtKB-SubCell"/>
</dbReference>
<dbReference type="Pfam" id="PF21138">
    <property type="entry name" value="SMUBP-2_HCS1_1B"/>
    <property type="match status" value="1"/>
</dbReference>
<keyword evidence="12" id="KW-0694">RNA-binding</keyword>
<feature type="compositionally biased region" description="Basic and acidic residues" evidence="16">
    <location>
        <begin position="1008"/>
        <end position="1046"/>
    </location>
</feature>
<keyword evidence="10" id="KW-0862">Zinc</keyword>
<evidence type="ECO:0000256" key="5">
    <source>
        <dbReference type="ARBA" id="ARBA00022723"/>
    </source>
</evidence>
<dbReference type="GO" id="GO:0003723">
    <property type="term" value="F:RNA binding"/>
    <property type="evidence" value="ECO:0007669"/>
    <property type="project" value="UniProtKB-KW"/>
</dbReference>
<keyword evidence="8" id="KW-0378">Hydrolase</keyword>
<feature type="region of interest" description="Disordered" evidence="16">
    <location>
        <begin position="314"/>
        <end position="333"/>
    </location>
</feature>
<dbReference type="SUPFAM" id="SSF52540">
    <property type="entry name" value="P-loop containing nucleoside triphosphate hydrolases"/>
    <property type="match status" value="1"/>
</dbReference>
<dbReference type="InterPro" id="IPR050534">
    <property type="entry name" value="Coronavir_polyprotein_1ab"/>
</dbReference>
<dbReference type="PROSITE" id="PS51039">
    <property type="entry name" value="ZF_AN1"/>
    <property type="match status" value="1"/>
</dbReference>
<keyword evidence="13" id="KW-0539">Nucleus</keyword>
<evidence type="ECO:0000256" key="11">
    <source>
        <dbReference type="ARBA" id="ARBA00022840"/>
    </source>
</evidence>
<evidence type="ECO:0000256" key="6">
    <source>
        <dbReference type="ARBA" id="ARBA00022741"/>
    </source>
</evidence>
<dbReference type="InterPro" id="IPR041679">
    <property type="entry name" value="DNA2/NAM7-like_C"/>
</dbReference>
<comment type="subcellular location">
    <subcellularLocation>
        <location evidence="2">Cytoplasm</location>
    </subcellularLocation>
    <subcellularLocation>
        <location evidence="1">Nucleus</location>
    </subcellularLocation>
</comment>
<dbReference type="RefSeq" id="XP_038053407.1">
    <property type="nucleotide sequence ID" value="XM_038197479.1"/>
</dbReference>
<dbReference type="InterPro" id="IPR027417">
    <property type="entry name" value="P-loop_NTPase"/>
</dbReference>
<keyword evidence="7 15" id="KW-0863">Zinc-finger</keyword>
<dbReference type="InterPro" id="IPR036867">
    <property type="entry name" value="R3H_dom_sf"/>
</dbReference>
<evidence type="ECO:0000256" key="7">
    <source>
        <dbReference type="ARBA" id="ARBA00022771"/>
    </source>
</evidence>